<proteinExistence type="predicted"/>
<dbReference type="EMBL" id="WHPN01000343">
    <property type="protein sequence ID" value="KAF4406955.1"/>
    <property type="molecule type" value="Genomic_DNA"/>
</dbReference>
<dbReference type="Proteomes" id="UP000621266">
    <property type="component" value="Unassembled WGS sequence"/>
</dbReference>
<gene>
    <name evidence="1" type="ORF">GCU69_22250</name>
</gene>
<accession>A0ABQ7FF61</accession>
<sequence length="175" mass="18180">MKFHRTRTAPNPAAGHGIRPRGAAVAAGLAAVLLPLGLAAPAAAASVGTTSGSAAAPQRAAAAPDPAERIESFYDSYLSALGEGDRPLAAELRRTNLTAAFRKELARWEEANGADGVTRAQNVPVDADAEYDGSGMGHTWAVVTLHWDGSSETTKVHVQAELRTGKIDGIKTWEG</sequence>
<keyword evidence="2" id="KW-1185">Reference proteome</keyword>
<dbReference type="RefSeq" id="WP_098755442.1">
    <property type="nucleotide sequence ID" value="NZ_WHPN01000343.1"/>
</dbReference>
<evidence type="ECO:0000313" key="2">
    <source>
        <dbReference type="Proteomes" id="UP000621266"/>
    </source>
</evidence>
<name>A0ABQ7FF61_9ACTN</name>
<evidence type="ECO:0008006" key="3">
    <source>
        <dbReference type="Google" id="ProtNLM"/>
    </source>
</evidence>
<protein>
    <recommendedName>
        <fullName evidence="3">DUF3828 domain-containing protein</fullName>
    </recommendedName>
</protein>
<dbReference type="Gene3D" id="3.10.450.50">
    <property type="match status" value="1"/>
</dbReference>
<reference evidence="1 2" key="1">
    <citation type="submission" date="2019-10" db="EMBL/GenBank/DDBJ databases">
        <title>Streptomyces tenebrisbrunneis sp.nov., an endogenous actinomycete isolated from of Lycium ruthenicum.</title>
        <authorList>
            <person name="Ma L."/>
        </authorList>
    </citation>
    <scope>NUCLEOTIDE SEQUENCE [LARGE SCALE GENOMIC DNA]</scope>
    <source>
        <strain evidence="1 2">TRM 66187</strain>
    </source>
</reference>
<organism evidence="1 2">
    <name type="scientific">Streptomyces lycii</name>
    <dbReference type="NCBI Taxonomy" id="2654337"/>
    <lineage>
        <taxon>Bacteria</taxon>
        <taxon>Bacillati</taxon>
        <taxon>Actinomycetota</taxon>
        <taxon>Actinomycetes</taxon>
        <taxon>Kitasatosporales</taxon>
        <taxon>Streptomycetaceae</taxon>
        <taxon>Streptomyces</taxon>
    </lineage>
</organism>
<comment type="caution">
    <text evidence="1">The sequence shown here is derived from an EMBL/GenBank/DDBJ whole genome shotgun (WGS) entry which is preliminary data.</text>
</comment>
<evidence type="ECO:0000313" key="1">
    <source>
        <dbReference type="EMBL" id="KAF4406955.1"/>
    </source>
</evidence>